<evidence type="ECO:0000313" key="2">
    <source>
        <dbReference type="EMBL" id="KAK3381934.1"/>
    </source>
</evidence>
<keyword evidence="3" id="KW-1185">Reference proteome</keyword>
<dbReference type="Pfam" id="PF06985">
    <property type="entry name" value="HET"/>
    <property type="match status" value="1"/>
</dbReference>
<reference evidence="2" key="1">
    <citation type="journal article" date="2023" name="Mol. Phylogenet. Evol.">
        <title>Genome-scale phylogeny and comparative genomics of the fungal order Sordariales.</title>
        <authorList>
            <person name="Hensen N."/>
            <person name="Bonometti L."/>
            <person name="Westerberg I."/>
            <person name="Brannstrom I.O."/>
            <person name="Guillou S."/>
            <person name="Cros-Aarteil S."/>
            <person name="Calhoun S."/>
            <person name="Haridas S."/>
            <person name="Kuo A."/>
            <person name="Mondo S."/>
            <person name="Pangilinan J."/>
            <person name="Riley R."/>
            <person name="LaButti K."/>
            <person name="Andreopoulos B."/>
            <person name="Lipzen A."/>
            <person name="Chen C."/>
            <person name="Yan M."/>
            <person name="Daum C."/>
            <person name="Ng V."/>
            <person name="Clum A."/>
            <person name="Steindorff A."/>
            <person name="Ohm R.A."/>
            <person name="Martin F."/>
            <person name="Silar P."/>
            <person name="Natvig D.O."/>
            <person name="Lalanne C."/>
            <person name="Gautier V."/>
            <person name="Ament-Velasquez S.L."/>
            <person name="Kruys A."/>
            <person name="Hutchinson M.I."/>
            <person name="Powell A.J."/>
            <person name="Barry K."/>
            <person name="Miller A.N."/>
            <person name="Grigoriev I.V."/>
            <person name="Debuchy R."/>
            <person name="Gladieux P."/>
            <person name="Hiltunen Thoren M."/>
            <person name="Johannesson H."/>
        </authorList>
    </citation>
    <scope>NUCLEOTIDE SEQUENCE</scope>
    <source>
        <strain evidence="2">CBS 232.78</strain>
    </source>
</reference>
<protein>
    <submittedName>
        <fullName evidence="2">Heterokaryon incompatibility protein-domain-containing protein</fullName>
    </submittedName>
</protein>
<reference evidence="2" key="2">
    <citation type="submission" date="2023-06" db="EMBL/GenBank/DDBJ databases">
        <authorList>
            <consortium name="Lawrence Berkeley National Laboratory"/>
            <person name="Haridas S."/>
            <person name="Hensen N."/>
            <person name="Bonometti L."/>
            <person name="Westerberg I."/>
            <person name="Brannstrom I.O."/>
            <person name="Guillou S."/>
            <person name="Cros-Aarteil S."/>
            <person name="Calhoun S."/>
            <person name="Kuo A."/>
            <person name="Mondo S."/>
            <person name="Pangilinan J."/>
            <person name="Riley R."/>
            <person name="LaButti K."/>
            <person name="Andreopoulos B."/>
            <person name="Lipzen A."/>
            <person name="Chen C."/>
            <person name="Yanf M."/>
            <person name="Daum C."/>
            <person name="Ng V."/>
            <person name="Clum A."/>
            <person name="Steindorff A."/>
            <person name="Ohm R."/>
            <person name="Martin F."/>
            <person name="Silar P."/>
            <person name="Natvig D."/>
            <person name="Lalanne C."/>
            <person name="Gautier V."/>
            <person name="Ament-velasquez S.L."/>
            <person name="Kruys A."/>
            <person name="Hutchinson M.I."/>
            <person name="Powell A.J."/>
            <person name="Barry K."/>
            <person name="Miller A.N."/>
            <person name="Grigoriev I.V."/>
            <person name="Debuchy R."/>
            <person name="Gladieux P."/>
            <person name="Thoren M.H."/>
            <person name="Johannesson H."/>
        </authorList>
    </citation>
    <scope>NUCLEOTIDE SEQUENCE</scope>
    <source>
        <strain evidence="2">CBS 232.78</strain>
    </source>
</reference>
<accession>A0AAE0NI55</accession>
<dbReference type="EMBL" id="JAULSW010000005">
    <property type="protein sequence ID" value="KAK3381934.1"/>
    <property type="molecule type" value="Genomic_DNA"/>
</dbReference>
<name>A0AAE0NI55_9PEZI</name>
<sequence>MMESAEGQLCQTCTAAFDGETFVHAHGEWHRTKGENSNYFNRTHHTSYGGLVAGNNGKCFVCSWLWAKHVPPTDSSDGFRIYCQVNGYGSQEVLNVHFHVVCPWASNFDLNVAMAKDLDSQSQYYHAPLRPLPWSDLEERPWLGLDDRLGSNEHLEVIRSWVSSCNANHGHCSPTRSPAGQRPGFLPTRVIDVKDAGIGEVRLRDRDEIEKEDQGGTYPVYWTLSHRWPADPDTILQLRKTTEERFRDGISVDELSPTFRDAVLLVCRLGYRYIWIDSLCVSQDSLDDWQKEANVMVDVYRHSFCNLSATGASYDPSNSGLFCERKLNSRLFFPFKTNAMVVNYVTRDQREEKTGPWMVSNKSAWADEVESAPISSRGWVVQERFLATRVLHFTRSQVYWECLESCHCADDPSGKFLISDRLGTGSASTTTSAKTGYKVSRLELAQIQATLASAGKPYSDPNQGSRSGHSYHSQWGTIVGIYVGCGLTKESDRFLAMSGIAKVFGEVNGDEYLAGLWKRMLYTDLLWHSKASQGVDARRRRSDGTESYAPFWSWASVVGGNVQLSVPQDKYGSLPTSLIRLVRSRIVPEPPEGGDNMGMLRSAELEIRCMRYYYSWRGREEMVLKVFTDPERTNCYFEQKKSTQISLHLDTSELVERFAAADEISGVCFPVYGVYGGYGGGSNQYIMLEHESGDRFRRIGLLRAGSIGGWISGWSEARSSLITLV</sequence>
<dbReference type="PANTHER" id="PTHR33112:SF16">
    <property type="entry name" value="HETEROKARYON INCOMPATIBILITY DOMAIN-CONTAINING PROTEIN"/>
    <property type="match status" value="1"/>
</dbReference>
<dbReference type="InterPro" id="IPR010730">
    <property type="entry name" value="HET"/>
</dbReference>
<dbReference type="AlphaFoldDB" id="A0AAE0NI55"/>
<comment type="caution">
    <text evidence="2">The sequence shown here is derived from an EMBL/GenBank/DDBJ whole genome shotgun (WGS) entry which is preliminary data.</text>
</comment>
<gene>
    <name evidence="2" type="ORF">B0H63DRAFT_216407</name>
</gene>
<feature type="domain" description="Heterokaryon incompatibility" evidence="1">
    <location>
        <begin position="221"/>
        <end position="383"/>
    </location>
</feature>
<dbReference type="PANTHER" id="PTHR33112">
    <property type="entry name" value="DOMAIN PROTEIN, PUTATIVE-RELATED"/>
    <property type="match status" value="1"/>
</dbReference>
<dbReference type="Proteomes" id="UP001285441">
    <property type="component" value="Unassembled WGS sequence"/>
</dbReference>
<organism evidence="2 3">
    <name type="scientific">Podospora didyma</name>
    <dbReference type="NCBI Taxonomy" id="330526"/>
    <lineage>
        <taxon>Eukaryota</taxon>
        <taxon>Fungi</taxon>
        <taxon>Dikarya</taxon>
        <taxon>Ascomycota</taxon>
        <taxon>Pezizomycotina</taxon>
        <taxon>Sordariomycetes</taxon>
        <taxon>Sordariomycetidae</taxon>
        <taxon>Sordariales</taxon>
        <taxon>Podosporaceae</taxon>
        <taxon>Podospora</taxon>
    </lineage>
</organism>
<proteinExistence type="predicted"/>
<evidence type="ECO:0000259" key="1">
    <source>
        <dbReference type="Pfam" id="PF06985"/>
    </source>
</evidence>
<evidence type="ECO:0000313" key="3">
    <source>
        <dbReference type="Proteomes" id="UP001285441"/>
    </source>
</evidence>